<dbReference type="InterPro" id="IPR036582">
    <property type="entry name" value="Mao_N_sf"/>
</dbReference>
<evidence type="ECO:0000259" key="3">
    <source>
        <dbReference type="Pfam" id="PF07833"/>
    </source>
</evidence>
<protein>
    <recommendedName>
        <fullName evidence="3">Copper amine oxidase-like N-terminal domain-containing protein</fullName>
    </recommendedName>
</protein>
<evidence type="ECO:0000256" key="1">
    <source>
        <dbReference type="SAM" id="MobiDB-lite"/>
    </source>
</evidence>
<keyword evidence="5" id="KW-1185">Reference proteome</keyword>
<dbReference type="Gene3D" id="3.30.457.10">
    <property type="entry name" value="Copper amine oxidase-like, N-terminal domain"/>
    <property type="match status" value="1"/>
</dbReference>
<proteinExistence type="predicted"/>
<dbReference type="AlphaFoldDB" id="A0A1S1V6Y0"/>
<dbReference type="SUPFAM" id="SSF55383">
    <property type="entry name" value="Copper amine oxidase, domain N"/>
    <property type="match status" value="1"/>
</dbReference>
<dbReference type="Pfam" id="PF07833">
    <property type="entry name" value="Cu_amine_oxidN1"/>
    <property type="match status" value="1"/>
</dbReference>
<gene>
    <name evidence="4" type="ORF">EUAN_09240</name>
</gene>
<dbReference type="STRING" id="39480.EUAN_09240"/>
<evidence type="ECO:0000313" key="4">
    <source>
        <dbReference type="EMBL" id="OHW62361.1"/>
    </source>
</evidence>
<name>A0A1S1V6Y0_9FIRM</name>
<dbReference type="EMBL" id="MKIE01000003">
    <property type="protein sequence ID" value="OHW62361.1"/>
    <property type="molecule type" value="Genomic_DNA"/>
</dbReference>
<feature type="compositionally biased region" description="Basic and acidic residues" evidence="1">
    <location>
        <begin position="231"/>
        <end position="242"/>
    </location>
</feature>
<feature type="region of interest" description="Disordered" evidence="1">
    <location>
        <begin position="231"/>
        <end position="286"/>
    </location>
</feature>
<keyword evidence="2" id="KW-0732">Signal</keyword>
<sequence>MKRNGKKIMSLVLASAIMVSSGVTMADRDNNKSNGKSNRIYSTNELKQINEAGEKIRKENKGVSVISVEDIVSRRSIKFDTPPVIKENRTLVPVRAISEGFKAQVEWLPETKEVVIKKDDKTIVLKLGSNIALVNGIEKEIDSEAQAFSSRTYVPLRFIAEELGTKISYVKETGKIELDDDVDEIKEDLEESLEDLKEDLEELEKALKDEDKAKLDSLKLKIEELENELKDLDIDFESYKDNDDNDDDDSSDDIDDDNDDDSNDDDDSNSDDTDDDKEDNNSDDDN</sequence>
<organism evidence="4 5">
    <name type="scientific">Andreesenia angusta</name>
    <dbReference type="NCBI Taxonomy" id="39480"/>
    <lineage>
        <taxon>Bacteria</taxon>
        <taxon>Bacillati</taxon>
        <taxon>Bacillota</taxon>
        <taxon>Tissierellia</taxon>
        <taxon>Tissierellales</taxon>
        <taxon>Gottschalkiaceae</taxon>
        <taxon>Andreesenia</taxon>
    </lineage>
</organism>
<feature type="signal peptide" evidence="2">
    <location>
        <begin position="1"/>
        <end position="26"/>
    </location>
</feature>
<feature type="compositionally biased region" description="Acidic residues" evidence="1">
    <location>
        <begin position="243"/>
        <end position="286"/>
    </location>
</feature>
<evidence type="ECO:0000256" key="2">
    <source>
        <dbReference type="SAM" id="SignalP"/>
    </source>
</evidence>
<dbReference type="RefSeq" id="WP_071062162.1">
    <property type="nucleotide sequence ID" value="NZ_MKIE01000003.1"/>
</dbReference>
<feature type="domain" description="Copper amine oxidase-like N-terminal" evidence="3">
    <location>
        <begin position="72"/>
        <end position="177"/>
    </location>
</feature>
<comment type="caution">
    <text evidence="4">The sequence shown here is derived from an EMBL/GenBank/DDBJ whole genome shotgun (WGS) entry which is preliminary data.</text>
</comment>
<dbReference type="OrthoDB" id="2379109at2"/>
<accession>A0A1S1V6Y0</accession>
<dbReference type="Proteomes" id="UP000180254">
    <property type="component" value="Unassembled WGS sequence"/>
</dbReference>
<dbReference type="InterPro" id="IPR012854">
    <property type="entry name" value="Cu_amine_oxidase-like_N"/>
</dbReference>
<feature type="chain" id="PRO_5039230664" description="Copper amine oxidase-like N-terminal domain-containing protein" evidence="2">
    <location>
        <begin position="27"/>
        <end position="286"/>
    </location>
</feature>
<evidence type="ECO:0000313" key="5">
    <source>
        <dbReference type="Proteomes" id="UP000180254"/>
    </source>
</evidence>
<reference evidence="4 5" key="1">
    <citation type="submission" date="2016-09" db="EMBL/GenBank/DDBJ databases">
        <title>Genome sequence of Eubacterium angustum.</title>
        <authorList>
            <person name="Poehlein A."/>
            <person name="Daniel R."/>
        </authorList>
    </citation>
    <scope>NUCLEOTIDE SEQUENCE [LARGE SCALE GENOMIC DNA]</scope>
    <source>
        <strain evidence="4 5">DSM 1989</strain>
    </source>
</reference>